<dbReference type="Proteomes" id="UP000247498">
    <property type="component" value="Unassembled WGS sequence"/>
</dbReference>
<evidence type="ECO:0000313" key="8">
    <source>
        <dbReference type="EMBL" id="GBF91946.1"/>
    </source>
</evidence>
<dbReference type="GO" id="GO:0006611">
    <property type="term" value="P:protein export from nucleus"/>
    <property type="evidence" value="ECO:0007669"/>
    <property type="project" value="TreeGrafter"/>
</dbReference>
<dbReference type="InterPro" id="IPR011989">
    <property type="entry name" value="ARM-like"/>
</dbReference>
<keyword evidence="7" id="KW-0539">Nucleus</keyword>
<reference evidence="8 9" key="1">
    <citation type="journal article" date="2018" name="Sci. Rep.">
        <title>Raphidocelis subcapitata (=Pseudokirchneriella subcapitata) provides an insight into genome evolution and environmental adaptations in the Sphaeropleales.</title>
        <authorList>
            <person name="Suzuki S."/>
            <person name="Yamaguchi H."/>
            <person name="Nakajima N."/>
            <person name="Kawachi M."/>
        </authorList>
    </citation>
    <scope>NUCLEOTIDE SEQUENCE [LARGE SCALE GENOMIC DNA]</scope>
    <source>
        <strain evidence="8 9">NIES-35</strain>
    </source>
</reference>
<protein>
    <submittedName>
        <fullName evidence="8">Exportin</fullName>
    </submittedName>
</protein>
<accession>A0A2V0NWE6</accession>
<dbReference type="GO" id="GO:0004177">
    <property type="term" value="F:aminopeptidase activity"/>
    <property type="evidence" value="ECO:0007669"/>
    <property type="project" value="InterPro"/>
</dbReference>
<dbReference type="Gene3D" id="3.40.630.10">
    <property type="entry name" value="Zn peptidases"/>
    <property type="match status" value="1"/>
</dbReference>
<keyword evidence="5" id="KW-0963">Cytoplasm</keyword>
<keyword evidence="4" id="KW-0813">Transport</keyword>
<dbReference type="Pfam" id="PF02127">
    <property type="entry name" value="Peptidase_M18"/>
    <property type="match status" value="1"/>
</dbReference>
<evidence type="ECO:0000256" key="7">
    <source>
        <dbReference type="ARBA" id="ARBA00023242"/>
    </source>
</evidence>
<dbReference type="GO" id="GO:0005643">
    <property type="term" value="C:nuclear pore"/>
    <property type="evidence" value="ECO:0007669"/>
    <property type="project" value="TreeGrafter"/>
</dbReference>
<comment type="similarity">
    <text evidence="3">Belongs to the exportin family.</text>
</comment>
<dbReference type="Gene3D" id="1.25.10.10">
    <property type="entry name" value="Leucine-rich Repeat Variant"/>
    <property type="match status" value="1"/>
</dbReference>
<dbReference type="GO" id="GO:0005737">
    <property type="term" value="C:cytoplasm"/>
    <property type="evidence" value="ECO:0007669"/>
    <property type="project" value="UniProtKB-SubCell"/>
</dbReference>
<evidence type="ECO:0000256" key="3">
    <source>
        <dbReference type="ARBA" id="ARBA00009466"/>
    </source>
</evidence>
<keyword evidence="9" id="KW-1185">Reference proteome</keyword>
<dbReference type="InParanoid" id="A0A2V0NWE6"/>
<dbReference type="OrthoDB" id="5548448at2759"/>
<evidence type="ECO:0000256" key="1">
    <source>
        <dbReference type="ARBA" id="ARBA00004123"/>
    </source>
</evidence>
<dbReference type="GO" id="GO:0005049">
    <property type="term" value="F:nuclear export signal receptor activity"/>
    <property type="evidence" value="ECO:0007669"/>
    <property type="project" value="InterPro"/>
</dbReference>
<name>A0A2V0NWE6_9CHLO</name>
<dbReference type="GO" id="GO:0008270">
    <property type="term" value="F:zinc ion binding"/>
    <property type="evidence" value="ECO:0007669"/>
    <property type="project" value="InterPro"/>
</dbReference>
<sequence length="417" mass="43560">MPSGAPSPAAARARALDMLDFINAAWTPFHAVEEAAKRLAAAGFEHIAEKDAWSLKPGGRYYFTRNMSTIVAFAVVALLLKLADDAVESQAHCLPQQQAEQLLGWALKLLTQYSESNLWQVSVQTAKSLRDERQAEQCRDLRAVLNLLLHVTQAEPLDADDAPPAAAAAAAAAPDAPRAAPAGAPFDPARVVLVGLNIALPLINPELLKFPKLGRLYYSLLSHLLEAHAEAVAGLEPRHFGSLMASLDWGLAGSDSVVAHSCLDGVAGLARFQLGAAQTGAQGLAAHAPAPGRSVVAHFQEALLRRLLLEDTPQASEKGDLVELSSDALLPLLLAEPSAFQPLAASLAAAAAAPGGDPRAGEAVSSALSSLAAWLGARAAEAGGGEAGGGLSRQLQREFRGCLCQLVTDVRAFTKTM</sequence>
<dbReference type="AlphaFoldDB" id="A0A2V0NWE6"/>
<dbReference type="InterPro" id="IPR044189">
    <property type="entry name" value="XPO4/7-like"/>
</dbReference>
<dbReference type="PANTHER" id="PTHR12596">
    <property type="entry name" value="EXPORTIN 4,7-RELATED"/>
    <property type="match status" value="1"/>
</dbReference>
<dbReference type="PANTHER" id="PTHR12596:SF1">
    <property type="entry name" value="EXPORTIN-4"/>
    <property type="match status" value="1"/>
</dbReference>
<evidence type="ECO:0000313" key="9">
    <source>
        <dbReference type="Proteomes" id="UP000247498"/>
    </source>
</evidence>
<dbReference type="SUPFAM" id="SSF53187">
    <property type="entry name" value="Zn-dependent exopeptidases"/>
    <property type="match status" value="1"/>
</dbReference>
<comment type="caution">
    <text evidence="8">The sequence shown here is derived from an EMBL/GenBank/DDBJ whole genome shotgun (WGS) entry which is preliminary data.</text>
</comment>
<evidence type="ECO:0000256" key="6">
    <source>
        <dbReference type="ARBA" id="ARBA00022927"/>
    </source>
</evidence>
<evidence type="ECO:0000256" key="5">
    <source>
        <dbReference type="ARBA" id="ARBA00022490"/>
    </source>
</evidence>
<proteinExistence type="inferred from homology"/>
<comment type="subcellular location">
    <subcellularLocation>
        <location evidence="2">Cytoplasm</location>
    </subcellularLocation>
    <subcellularLocation>
        <location evidence="1">Nucleus</location>
    </subcellularLocation>
</comment>
<dbReference type="STRING" id="307507.A0A2V0NWE6"/>
<keyword evidence="6" id="KW-0653">Protein transport</keyword>
<dbReference type="InterPro" id="IPR001948">
    <property type="entry name" value="Peptidase_M18"/>
</dbReference>
<evidence type="ECO:0000256" key="2">
    <source>
        <dbReference type="ARBA" id="ARBA00004496"/>
    </source>
</evidence>
<dbReference type="GO" id="GO:0006508">
    <property type="term" value="P:proteolysis"/>
    <property type="evidence" value="ECO:0007669"/>
    <property type="project" value="InterPro"/>
</dbReference>
<evidence type="ECO:0000256" key="4">
    <source>
        <dbReference type="ARBA" id="ARBA00022448"/>
    </source>
</evidence>
<dbReference type="EMBL" id="BDRX01000028">
    <property type="protein sequence ID" value="GBF91946.1"/>
    <property type="molecule type" value="Genomic_DNA"/>
</dbReference>
<gene>
    <name evidence="8" type="ORF">Rsub_04670</name>
</gene>
<organism evidence="8 9">
    <name type="scientific">Raphidocelis subcapitata</name>
    <dbReference type="NCBI Taxonomy" id="307507"/>
    <lineage>
        <taxon>Eukaryota</taxon>
        <taxon>Viridiplantae</taxon>
        <taxon>Chlorophyta</taxon>
        <taxon>core chlorophytes</taxon>
        <taxon>Chlorophyceae</taxon>
        <taxon>CS clade</taxon>
        <taxon>Sphaeropleales</taxon>
        <taxon>Selenastraceae</taxon>
        <taxon>Raphidocelis</taxon>
    </lineage>
</organism>